<dbReference type="RefSeq" id="WP_012376644.1">
    <property type="nucleotide sequence ID" value="NC_010571.1"/>
</dbReference>
<evidence type="ECO:0008006" key="3">
    <source>
        <dbReference type="Google" id="ProtNLM"/>
    </source>
</evidence>
<evidence type="ECO:0000313" key="1">
    <source>
        <dbReference type="EMBL" id="ACB77115.1"/>
    </source>
</evidence>
<keyword evidence="2" id="KW-1185">Reference proteome</keyword>
<name>B1ZZ43_OPITP</name>
<dbReference type="KEGG" id="ote:Oter_3841"/>
<evidence type="ECO:0000313" key="2">
    <source>
        <dbReference type="Proteomes" id="UP000007013"/>
    </source>
</evidence>
<dbReference type="SUPFAM" id="SSF54534">
    <property type="entry name" value="FKBP-like"/>
    <property type="match status" value="1"/>
</dbReference>
<dbReference type="HOGENOM" id="CLU_114442_0_0_0"/>
<dbReference type="AlphaFoldDB" id="B1ZZ43"/>
<dbReference type="eggNOG" id="COG0782">
    <property type="taxonomic scope" value="Bacteria"/>
</dbReference>
<accession>B1ZZ43</accession>
<sequence length="159" mass="17350">MKKSAVREKILSQLRADLLLQTTAAHTARDEAISEESRPENQYDTHSQEAAYLAEGQARLAAEIAESITLYESLNLPDLPAASPVALGALVALDDRGRQSWFFIGPRGGGLELQVEGRNVLVLTPQSPLGRELMGKRVDDLVRLPNRVNGAPQRITLVV</sequence>
<protein>
    <recommendedName>
        <fullName evidence="3">GreA/GreB family elongation factor</fullName>
    </recommendedName>
</protein>
<dbReference type="Proteomes" id="UP000007013">
    <property type="component" value="Chromosome"/>
</dbReference>
<dbReference type="EMBL" id="CP001032">
    <property type="protein sequence ID" value="ACB77115.1"/>
    <property type="molecule type" value="Genomic_DNA"/>
</dbReference>
<organism evidence="1 2">
    <name type="scientific">Opitutus terrae (strain DSM 11246 / JCM 15787 / PB90-1)</name>
    <dbReference type="NCBI Taxonomy" id="452637"/>
    <lineage>
        <taxon>Bacteria</taxon>
        <taxon>Pseudomonadati</taxon>
        <taxon>Verrucomicrobiota</taxon>
        <taxon>Opitutia</taxon>
        <taxon>Opitutales</taxon>
        <taxon>Opitutaceae</taxon>
        <taxon>Opitutus</taxon>
    </lineage>
</organism>
<gene>
    <name evidence="1" type="ordered locus">Oter_3841</name>
</gene>
<dbReference type="STRING" id="452637.Oter_3841"/>
<reference evidence="1 2" key="1">
    <citation type="journal article" date="2011" name="J. Bacteriol.">
        <title>Genome sequence of the verrucomicrobium Opitutus terrae PB90-1, an abundant inhabitant of rice paddy soil ecosystems.</title>
        <authorList>
            <person name="van Passel M.W."/>
            <person name="Kant R."/>
            <person name="Palva A."/>
            <person name="Copeland A."/>
            <person name="Lucas S."/>
            <person name="Lapidus A."/>
            <person name="Glavina del Rio T."/>
            <person name="Pitluck S."/>
            <person name="Goltsman E."/>
            <person name="Clum A."/>
            <person name="Sun H."/>
            <person name="Schmutz J."/>
            <person name="Larimer F.W."/>
            <person name="Land M.L."/>
            <person name="Hauser L."/>
            <person name="Kyrpides N."/>
            <person name="Mikhailova N."/>
            <person name="Richardson P.P."/>
            <person name="Janssen P.H."/>
            <person name="de Vos W.M."/>
            <person name="Smidt H."/>
        </authorList>
    </citation>
    <scope>NUCLEOTIDE SEQUENCE [LARGE SCALE GENOMIC DNA]</scope>
    <source>
        <strain evidence="2">DSM 11246 / JCM 15787 / PB90-1</strain>
    </source>
</reference>
<proteinExistence type="predicted"/>
<dbReference type="OrthoDB" id="5293337at2"/>